<dbReference type="PANTHER" id="PTHR30632:SF17">
    <property type="entry name" value="MOLYBDATE-BINDING PROTEIN MODA"/>
    <property type="match status" value="1"/>
</dbReference>
<dbReference type="InterPro" id="IPR050682">
    <property type="entry name" value="ModA/WtpA"/>
</dbReference>
<evidence type="ECO:0000256" key="10">
    <source>
        <dbReference type="ARBA" id="ARBA00062515"/>
    </source>
</evidence>
<dbReference type="KEGG" id="paro:CUV01_07965"/>
<gene>
    <name evidence="15" type="primary">modA</name>
    <name evidence="15" type="ORF">CUV01_07965</name>
</gene>
<dbReference type="PIRSF" id="PIRSF004846">
    <property type="entry name" value="ModA"/>
    <property type="match status" value="1"/>
</dbReference>
<dbReference type="SUPFAM" id="SSF53850">
    <property type="entry name" value="Periplasmic binding protein-like II"/>
    <property type="match status" value="1"/>
</dbReference>
<dbReference type="FunFam" id="3.40.190.10:FF:000030">
    <property type="entry name" value="Molybdate ABC transporter substrate-binding protein"/>
    <property type="match status" value="1"/>
</dbReference>
<feature type="binding site" evidence="13">
    <location>
        <position position="165"/>
    </location>
    <ligand>
        <name>molybdate</name>
        <dbReference type="ChEBI" id="CHEBI:36264"/>
    </ligand>
</feature>
<feature type="binding site" evidence="13">
    <location>
        <position position="28"/>
    </location>
    <ligand>
        <name>molybdate</name>
        <dbReference type="ChEBI" id="CHEBI:36264"/>
    </ligand>
</feature>
<evidence type="ECO:0000256" key="8">
    <source>
        <dbReference type="ARBA" id="ARBA00023245"/>
    </source>
</evidence>
<comment type="similarity">
    <text evidence="2">Belongs to the bacterial solute-binding protein ModA family.</text>
</comment>
<feature type="binding site" evidence="13">
    <location>
        <position position="138"/>
    </location>
    <ligand>
        <name>molybdate</name>
        <dbReference type="ChEBI" id="CHEBI:36264"/>
    </ligand>
</feature>
<evidence type="ECO:0000256" key="13">
    <source>
        <dbReference type="PIRSR" id="PIRSR004846-1"/>
    </source>
</evidence>
<reference evidence="15 16" key="1">
    <citation type="submission" date="2017-12" db="EMBL/GenBank/DDBJ databases">
        <authorList>
            <person name="Hurst M.R.H."/>
        </authorList>
    </citation>
    <scope>NUCLEOTIDE SEQUENCE [LARGE SCALE GENOMIC DNA]</scope>
    <source>
        <strain evidence="15 16">BM15</strain>
    </source>
</reference>
<evidence type="ECO:0000256" key="5">
    <source>
        <dbReference type="ARBA" id="ARBA00022723"/>
    </source>
</evidence>
<dbReference type="EMBL" id="CP025408">
    <property type="protein sequence ID" value="AUH33332.1"/>
    <property type="molecule type" value="Genomic_DNA"/>
</dbReference>
<feature type="chain" id="PRO_5014843337" description="Molybdate-binding protein ModA" evidence="14">
    <location>
        <begin position="19"/>
        <end position="246"/>
    </location>
</feature>
<dbReference type="Pfam" id="PF13531">
    <property type="entry name" value="SBP_bac_11"/>
    <property type="match status" value="1"/>
</dbReference>
<keyword evidence="4" id="KW-1003">Cell membrane</keyword>
<dbReference type="GO" id="GO:0030973">
    <property type="term" value="F:molybdate ion binding"/>
    <property type="evidence" value="ECO:0007669"/>
    <property type="project" value="TreeGrafter"/>
</dbReference>
<dbReference type="GO" id="GO:0005886">
    <property type="term" value="C:plasma membrane"/>
    <property type="evidence" value="ECO:0007669"/>
    <property type="project" value="UniProtKB-SubCell"/>
</dbReference>
<evidence type="ECO:0000256" key="14">
    <source>
        <dbReference type="SAM" id="SignalP"/>
    </source>
</evidence>
<dbReference type="GO" id="GO:0030288">
    <property type="term" value="C:outer membrane-bounded periplasmic space"/>
    <property type="evidence" value="ECO:0007669"/>
    <property type="project" value="TreeGrafter"/>
</dbReference>
<proteinExistence type="inferred from homology"/>
<comment type="subcellular location">
    <subcellularLocation>
        <location evidence="1">Cell membrane</location>
    </subcellularLocation>
</comment>
<dbReference type="Proteomes" id="UP000233742">
    <property type="component" value="Chromosome"/>
</dbReference>
<organism evidence="15 16">
    <name type="scientific">Paracoccus tegillarcae</name>
    <dbReference type="NCBI Taxonomy" id="1529068"/>
    <lineage>
        <taxon>Bacteria</taxon>
        <taxon>Pseudomonadati</taxon>
        <taxon>Pseudomonadota</taxon>
        <taxon>Alphaproteobacteria</taxon>
        <taxon>Rhodobacterales</taxon>
        <taxon>Paracoccaceae</taxon>
        <taxon>Paracoccus</taxon>
    </lineage>
</organism>
<comment type="function">
    <text evidence="9">Involved in the transport of molybdenum into the cell. Part of the binding-protein-dependent transport system ModABCD.</text>
</comment>
<evidence type="ECO:0000256" key="7">
    <source>
        <dbReference type="ARBA" id="ARBA00023136"/>
    </source>
</evidence>
<evidence type="ECO:0000256" key="1">
    <source>
        <dbReference type="ARBA" id="ARBA00004236"/>
    </source>
</evidence>
<dbReference type="RefSeq" id="WP_101460002.1">
    <property type="nucleotide sequence ID" value="NZ_CP025408.1"/>
</dbReference>
<accession>A0A2K9EZ00</accession>
<feature type="signal peptide" evidence="14">
    <location>
        <begin position="1"/>
        <end position="18"/>
    </location>
</feature>
<evidence type="ECO:0000256" key="2">
    <source>
        <dbReference type="ARBA" id="ARBA00009175"/>
    </source>
</evidence>
<keyword evidence="13" id="KW-0500">Molybdenum</keyword>
<sequence>MRLALAAVLSLFVLPVQAEEITVFAAASLKTAMDQIAADWQEQTGDMVLVSYGGSSALGRQIVQGAPADLFISASPAWMDEVEAAGLVQPGSRRDLLGNTLVLIASGEADPLTAVPADPVAMLDGGKLAMALVDAVPAGQYGKQALQSLGVWDAMEPHVAQADNVRAALALVATGAAPYGVTYASDAIAEPRVTAVYTFPDGSHDPITYPAALTTDAAPAAAAFHDALSGPEAAAIFRANGFIPLT</sequence>
<name>A0A2K9EZ00_9RHOB</name>
<keyword evidence="16" id="KW-1185">Reference proteome</keyword>
<dbReference type="NCBIfam" id="TIGR01256">
    <property type="entry name" value="modA"/>
    <property type="match status" value="1"/>
</dbReference>
<evidence type="ECO:0000256" key="12">
    <source>
        <dbReference type="ARBA" id="ARBA00078141"/>
    </source>
</evidence>
<comment type="subunit">
    <text evidence="10">The complex is composed of two ATP-binding proteins (ModC), two transmembrane proteins (ModB) and a solute-binding protein (ModA).</text>
</comment>
<evidence type="ECO:0000256" key="9">
    <source>
        <dbReference type="ARBA" id="ARBA00056002"/>
    </source>
</evidence>
<dbReference type="GO" id="GO:0046872">
    <property type="term" value="F:metal ion binding"/>
    <property type="evidence" value="ECO:0007669"/>
    <property type="project" value="UniProtKB-KW"/>
</dbReference>
<feature type="binding site" evidence="13">
    <location>
        <position position="183"/>
    </location>
    <ligand>
        <name>molybdate</name>
        <dbReference type="ChEBI" id="CHEBI:36264"/>
    </ligand>
</feature>
<dbReference type="InterPro" id="IPR005950">
    <property type="entry name" value="ModA"/>
</dbReference>
<keyword evidence="5 13" id="KW-0479">Metal-binding</keyword>
<protein>
    <recommendedName>
        <fullName evidence="11">Molybdate-binding protein ModA</fullName>
    </recommendedName>
    <alternativeName>
        <fullName evidence="12">Molybdate/tungstate-binding protein ModA</fullName>
    </alternativeName>
</protein>
<dbReference type="PANTHER" id="PTHR30632">
    <property type="entry name" value="MOLYBDATE-BINDING PERIPLASMIC PROTEIN"/>
    <property type="match status" value="1"/>
</dbReference>
<feature type="binding site" evidence="13">
    <location>
        <position position="55"/>
    </location>
    <ligand>
        <name>molybdate</name>
        <dbReference type="ChEBI" id="CHEBI:36264"/>
    </ligand>
</feature>
<dbReference type="AlphaFoldDB" id="A0A2K9EZ00"/>
<evidence type="ECO:0000313" key="15">
    <source>
        <dbReference type="EMBL" id="AUH33332.1"/>
    </source>
</evidence>
<keyword evidence="7" id="KW-0472">Membrane</keyword>
<evidence type="ECO:0000256" key="3">
    <source>
        <dbReference type="ARBA" id="ARBA00022448"/>
    </source>
</evidence>
<evidence type="ECO:0000256" key="11">
    <source>
        <dbReference type="ARBA" id="ARBA00073171"/>
    </source>
</evidence>
<dbReference type="GO" id="GO:0015689">
    <property type="term" value="P:molybdate ion transport"/>
    <property type="evidence" value="ECO:0007669"/>
    <property type="project" value="InterPro"/>
</dbReference>
<keyword evidence="8" id="KW-0826">Tungsten</keyword>
<keyword evidence="6 14" id="KW-0732">Signal</keyword>
<keyword evidence="3" id="KW-0813">Transport</keyword>
<evidence type="ECO:0000256" key="6">
    <source>
        <dbReference type="ARBA" id="ARBA00022729"/>
    </source>
</evidence>
<dbReference type="OrthoDB" id="9785015at2"/>
<evidence type="ECO:0000256" key="4">
    <source>
        <dbReference type="ARBA" id="ARBA00022475"/>
    </source>
</evidence>
<evidence type="ECO:0000313" key="16">
    <source>
        <dbReference type="Proteomes" id="UP000233742"/>
    </source>
</evidence>
<dbReference type="Gene3D" id="3.40.190.10">
    <property type="entry name" value="Periplasmic binding protein-like II"/>
    <property type="match status" value="2"/>
</dbReference>